<sequence length="381" mass="43747">MNLLKETISFLTDKKLVVAILFLLTFETILQFGFYKPFLKKNSYASNINRVTEHVVSKRDVLDPDILIVGTSVAFEGISVRILNEKLQKSGWKTQSIAVRGSELVVQHRILEEYLQKFPNVKIILHVMEPGMPWVDRNYVVDPTLAMLSELGNFKAIPTVLNFEYNLQFPNYLYLIFKSVAYRKDLSDFVINFNERLKAISRNNKNPNTNPWDYENNHPESIDEYNLSSVDDCLNRLALNLPLEIPKASNPDHRRMLFETCGIASVVPQDSNATEDTKRYFRRLKKMYDFIGNQNIHIINVFAPYSDVIRKVNNAGRMKVWQDGLAEALSSHQTLDQMDLQDSLGATNGKYCFDLIHLNEAGMKEFSGILADALEKKLGKR</sequence>
<dbReference type="Proteomes" id="UP000298125">
    <property type="component" value="Unassembled WGS sequence"/>
</dbReference>
<comment type="caution">
    <text evidence="2">The sequence shown here is derived from an EMBL/GenBank/DDBJ whole genome shotgun (WGS) entry which is preliminary data.</text>
</comment>
<dbReference type="GO" id="GO:0016787">
    <property type="term" value="F:hydrolase activity"/>
    <property type="evidence" value="ECO:0007669"/>
    <property type="project" value="UniProtKB-KW"/>
</dbReference>
<dbReference type="RefSeq" id="WP_135577914.1">
    <property type="nucleotide sequence ID" value="NZ_RQGA01000007.1"/>
</dbReference>
<organism evidence="2 3">
    <name type="scientific">Leptospira perdikensis</name>
    <dbReference type="NCBI Taxonomy" id="2484948"/>
    <lineage>
        <taxon>Bacteria</taxon>
        <taxon>Pseudomonadati</taxon>
        <taxon>Spirochaetota</taxon>
        <taxon>Spirochaetia</taxon>
        <taxon>Leptospirales</taxon>
        <taxon>Leptospiraceae</taxon>
        <taxon>Leptospira</taxon>
    </lineage>
</organism>
<evidence type="ECO:0000313" key="3">
    <source>
        <dbReference type="Proteomes" id="UP000298125"/>
    </source>
</evidence>
<protein>
    <submittedName>
        <fullName evidence="2">SGNH/GDSL hydrolase family protein</fullName>
    </submittedName>
</protein>
<keyword evidence="2" id="KW-0378">Hydrolase</keyword>
<keyword evidence="1" id="KW-1133">Transmembrane helix</keyword>
<reference evidence="2" key="1">
    <citation type="journal article" date="2019" name="PLoS Negl. Trop. Dis.">
        <title>Revisiting the worldwide diversity of Leptospira species in the environment.</title>
        <authorList>
            <person name="Vincent A.T."/>
            <person name="Schiettekatte O."/>
            <person name="Bourhy P."/>
            <person name="Veyrier F.J."/>
            <person name="Picardeau M."/>
        </authorList>
    </citation>
    <scope>NUCLEOTIDE SEQUENCE [LARGE SCALE GENOMIC DNA]</scope>
    <source>
        <strain evidence="2">201702692</strain>
    </source>
</reference>
<accession>A0A4V3JPB3</accession>
<keyword evidence="3" id="KW-1185">Reference proteome</keyword>
<evidence type="ECO:0000256" key="1">
    <source>
        <dbReference type="SAM" id="Phobius"/>
    </source>
</evidence>
<keyword evidence="1" id="KW-0472">Membrane</keyword>
<name>A0A4V3JPB3_9LEPT</name>
<feature type="transmembrane region" description="Helical" evidence="1">
    <location>
        <begin position="16"/>
        <end position="35"/>
    </location>
</feature>
<proteinExistence type="predicted"/>
<dbReference type="AlphaFoldDB" id="A0A4V3JPB3"/>
<dbReference type="SUPFAM" id="SSF52266">
    <property type="entry name" value="SGNH hydrolase"/>
    <property type="match status" value="1"/>
</dbReference>
<keyword evidence="1" id="KW-0812">Transmembrane</keyword>
<gene>
    <name evidence="2" type="ORF">EHQ49_07305</name>
</gene>
<evidence type="ECO:0000313" key="2">
    <source>
        <dbReference type="EMBL" id="TGL41365.1"/>
    </source>
</evidence>
<dbReference type="OrthoDB" id="315128at2"/>
<dbReference type="EMBL" id="RQGA01000007">
    <property type="protein sequence ID" value="TGL41365.1"/>
    <property type="molecule type" value="Genomic_DNA"/>
</dbReference>